<feature type="non-terminal residue" evidence="2">
    <location>
        <position position="91"/>
    </location>
</feature>
<evidence type="ECO:0000313" key="3">
    <source>
        <dbReference type="Proteomes" id="UP000001064"/>
    </source>
</evidence>
<feature type="region of interest" description="Disordered" evidence="1">
    <location>
        <begin position="1"/>
        <end position="47"/>
    </location>
</feature>
<dbReference type="KEGG" id="dpp:DICPUDRAFT_73427"/>
<reference evidence="3" key="1">
    <citation type="journal article" date="2011" name="Genome Biol.">
        <title>Comparative genomics of the social amoebae Dictyostelium discoideum and Dictyostelium purpureum.</title>
        <authorList>
            <consortium name="US DOE Joint Genome Institute (JGI-PGF)"/>
            <person name="Sucgang R."/>
            <person name="Kuo A."/>
            <person name="Tian X."/>
            <person name="Salerno W."/>
            <person name="Parikh A."/>
            <person name="Feasley C.L."/>
            <person name="Dalin E."/>
            <person name="Tu H."/>
            <person name="Huang E."/>
            <person name="Barry K."/>
            <person name="Lindquist E."/>
            <person name="Shapiro H."/>
            <person name="Bruce D."/>
            <person name="Schmutz J."/>
            <person name="Salamov A."/>
            <person name="Fey P."/>
            <person name="Gaudet P."/>
            <person name="Anjard C."/>
            <person name="Babu M.M."/>
            <person name="Basu S."/>
            <person name="Bushmanova Y."/>
            <person name="van der Wel H."/>
            <person name="Katoh-Kurasawa M."/>
            <person name="Dinh C."/>
            <person name="Coutinho P.M."/>
            <person name="Saito T."/>
            <person name="Elias M."/>
            <person name="Schaap P."/>
            <person name="Kay R.R."/>
            <person name="Henrissat B."/>
            <person name="Eichinger L."/>
            <person name="Rivero F."/>
            <person name="Putnam N.H."/>
            <person name="West C.M."/>
            <person name="Loomis W.F."/>
            <person name="Chisholm R.L."/>
            <person name="Shaulsky G."/>
            <person name="Strassmann J.E."/>
            <person name="Queller D.C."/>
            <person name="Kuspa A."/>
            <person name="Grigoriev I.V."/>
        </authorList>
    </citation>
    <scope>NUCLEOTIDE SEQUENCE [LARGE SCALE GENOMIC DNA]</scope>
    <source>
        <strain evidence="3">QSDP1</strain>
    </source>
</reference>
<dbReference type="RefSeq" id="XP_003293065.1">
    <property type="nucleotide sequence ID" value="XM_003293017.1"/>
</dbReference>
<dbReference type="AlphaFoldDB" id="F1A072"/>
<name>F1A072_DICPU</name>
<evidence type="ECO:0000313" key="2">
    <source>
        <dbReference type="EMBL" id="EGC30397.1"/>
    </source>
</evidence>
<dbReference type="InParanoid" id="F1A072"/>
<dbReference type="VEuPathDB" id="AmoebaDB:DICPUDRAFT_73427"/>
<dbReference type="Proteomes" id="UP000001064">
    <property type="component" value="Unassembled WGS sequence"/>
</dbReference>
<evidence type="ECO:0000256" key="1">
    <source>
        <dbReference type="SAM" id="MobiDB-lite"/>
    </source>
</evidence>
<organism evidence="2 3">
    <name type="scientific">Dictyostelium purpureum</name>
    <name type="common">Slime mold</name>
    <dbReference type="NCBI Taxonomy" id="5786"/>
    <lineage>
        <taxon>Eukaryota</taxon>
        <taxon>Amoebozoa</taxon>
        <taxon>Evosea</taxon>
        <taxon>Eumycetozoa</taxon>
        <taxon>Dictyostelia</taxon>
        <taxon>Dictyosteliales</taxon>
        <taxon>Dictyosteliaceae</taxon>
        <taxon>Dictyostelium</taxon>
    </lineage>
</organism>
<sequence>MNTTANNTAQPKQSYSSTSRLTKPKEFSFHTTNRVRKTNTPTLSKKPNRFINSTVLKTKNINQNSVQPIKEQKPVQISLVPKRKTTVHQQT</sequence>
<feature type="compositionally biased region" description="Polar residues" evidence="1">
    <location>
        <begin position="1"/>
        <end position="21"/>
    </location>
</feature>
<feature type="compositionally biased region" description="Polar residues" evidence="1">
    <location>
        <begin position="38"/>
        <end position="47"/>
    </location>
</feature>
<protein>
    <submittedName>
        <fullName evidence="2">Uncharacterized protein</fullName>
    </submittedName>
</protein>
<keyword evidence="3" id="KW-1185">Reference proteome</keyword>
<dbReference type="GeneID" id="10510619"/>
<gene>
    <name evidence="2" type="ORF">DICPUDRAFT_73427</name>
</gene>
<proteinExistence type="predicted"/>
<accession>F1A072</accession>
<dbReference type="EMBL" id="GL871332">
    <property type="protein sequence ID" value="EGC30397.1"/>
    <property type="molecule type" value="Genomic_DNA"/>
</dbReference>